<accession>A0A1M6I6L2</accession>
<sequence length="181" mass="19950">MVVDRLDGGVARKRFCDSWRDQTERRIQALVAEHVVLRALCDRLEAIADGLPRLPPHGERQQLARHLTTLITPHQAREDDLLESLLPPEGASAVERSLVERIRGQHIMDAVHAQDLGAALEAAGPGEDPEALGYMLRCFFDGCRRAMAFEELTLLNLCGRRLSPGTDALLSACLRTGPALN</sequence>
<dbReference type="Pfam" id="PF01814">
    <property type="entry name" value="Hemerythrin"/>
    <property type="match status" value="1"/>
</dbReference>
<gene>
    <name evidence="2" type="ORF">SAMN02745194_02239</name>
</gene>
<dbReference type="EMBL" id="FQZF01000011">
    <property type="protein sequence ID" value="SHJ30088.1"/>
    <property type="molecule type" value="Genomic_DNA"/>
</dbReference>
<keyword evidence="3" id="KW-1185">Reference proteome</keyword>
<organism evidence="2 3">
    <name type="scientific">Muricoccus roseus</name>
    <dbReference type="NCBI Taxonomy" id="198092"/>
    <lineage>
        <taxon>Bacteria</taxon>
        <taxon>Pseudomonadati</taxon>
        <taxon>Pseudomonadota</taxon>
        <taxon>Alphaproteobacteria</taxon>
        <taxon>Acetobacterales</taxon>
        <taxon>Roseomonadaceae</taxon>
        <taxon>Muricoccus</taxon>
    </lineage>
</organism>
<dbReference type="AlphaFoldDB" id="A0A1M6I6L2"/>
<dbReference type="Gene3D" id="1.20.120.520">
    <property type="entry name" value="nmb1532 protein domain like"/>
    <property type="match status" value="1"/>
</dbReference>
<dbReference type="RefSeq" id="WP_073134711.1">
    <property type="nucleotide sequence ID" value="NZ_FQZF01000011.1"/>
</dbReference>
<reference evidence="2 3" key="1">
    <citation type="submission" date="2016-11" db="EMBL/GenBank/DDBJ databases">
        <authorList>
            <person name="Jaros S."/>
            <person name="Januszkiewicz K."/>
            <person name="Wedrychowicz H."/>
        </authorList>
    </citation>
    <scope>NUCLEOTIDE SEQUENCE [LARGE SCALE GENOMIC DNA]</scope>
    <source>
        <strain evidence="2 3">DSM 14916</strain>
    </source>
</reference>
<dbReference type="InterPro" id="IPR012312">
    <property type="entry name" value="Hemerythrin-like"/>
</dbReference>
<evidence type="ECO:0000313" key="2">
    <source>
        <dbReference type="EMBL" id="SHJ30088.1"/>
    </source>
</evidence>
<dbReference type="STRING" id="198092.SAMN02745194_02239"/>
<protein>
    <submittedName>
        <fullName evidence="2">Hemerythrin HHE cation binding domain-containing protein</fullName>
    </submittedName>
</protein>
<feature type="domain" description="Hemerythrin-like" evidence="1">
    <location>
        <begin position="27"/>
        <end position="157"/>
    </location>
</feature>
<dbReference type="Proteomes" id="UP000184387">
    <property type="component" value="Unassembled WGS sequence"/>
</dbReference>
<proteinExistence type="predicted"/>
<name>A0A1M6I6L2_9PROT</name>
<evidence type="ECO:0000259" key="1">
    <source>
        <dbReference type="Pfam" id="PF01814"/>
    </source>
</evidence>
<evidence type="ECO:0000313" key="3">
    <source>
        <dbReference type="Proteomes" id="UP000184387"/>
    </source>
</evidence>